<dbReference type="GO" id="GO:0046872">
    <property type="term" value="F:metal ion binding"/>
    <property type="evidence" value="ECO:0007669"/>
    <property type="project" value="UniProtKB-KW"/>
</dbReference>
<feature type="binding site" evidence="24">
    <location>
        <position position="278"/>
    </location>
    <ligand>
        <name>Mn(2+)</name>
        <dbReference type="ChEBI" id="CHEBI:29035"/>
    </ligand>
</feature>
<evidence type="ECO:0000256" key="1">
    <source>
        <dbReference type="ARBA" id="ARBA00001936"/>
    </source>
</evidence>
<evidence type="ECO:0000256" key="23">
    <source>
        <dbReference type="PIRSR" id="PIRSR607754-1"/>
    </source>
</evidence>
<evidence type="ECO:0000256" key="9">
    <source>
        <dbReference type="ARBA" id="ARBA00022692"/>
    </source>
</evidence>
<evidence type="ECO:0000313" key="29">
    <source>
        <dbReference type="Proteomes" id="UP001347796"/>
    </source>
</evidence>
<evidence type="ECO:0000256" key="8">
    <source>
        <dbReference type="ARBA" id="ARBA00022679"/>
    </source>
</evidence>
<feature type="disulfide bond" evidence="25">
    <location>
        <begin position="351"/>
        <end position="374"/>
    </location>
</feature>
<dbReference type="GO" id="GO:0008455">
    <property type="term" value="F:alpha-1,6-mannosylglycoprotein 2-beta-N-acetylglucosaminyltransferase activity"/>
    <property type="evidence" value="ECO:0007669"/>
    <property type="project" value="UniProtKB-EC"/>
</dbReference>
<keyword evidence="12 27" id="KW-1133">Transmembrane helix</keyword>
<evidence type="ECO:0000256" key="12">
    <source>
        <dbReference type="ARBA" id="ARBA00022989"/>
    </source>
</evidence>
<comment type="cofactor">
    <cofactor evidence="1 24">
        <name>Mn(2+)</name>
        <dbReference type="ChEBI" id="CHEBI:29035"/>
    </cofactor>
</comment>
<evidence type="ECO:0000256" key="16">
    <source>
        <dbReference type="ARBA" id="ARBA00023180"/>
    </source>
</evidence>
<dbReference type="EC" id="2.4.1.143" evidence="5"/>
<dbReference type="GO" id="GO:0005795">
    <property type="term" value="C:Golgi stack"/>
    <property type="evidence" value="ECO:0007669"/>
    <property type="project" value="InterPro"/>
</dbReference>
<name>A0AAN8JL09_PATCE</name>
<dbReference type="SUPFAM" id="SSF53448">
    <property type="entry name" value="Nucleotide-diphospho-sugar transferases"/>
    <property type="match status" value="1"/>
</dbReference>
<comment type="pathway">
    <text evidence="3">Protein modification; protein glycosylation.</text>
</comment>
<evidence type="ECO:0000256" key="24">
    <source>
        <dbReference type="PIRSR" id="PIRSR607754-2"/>
    </source>
</evidence>
<evidence type="ECO:0000256" key="14">
    <source>
        <dbReference type="ARBA" id="ARBA00023136"/>
    </source>
</evidence>
<evidence type="ECO:0000256" key="20">
    <source>
        <dbReference type="ARBA" id="ARBA00032552"/>
    </source>
</evidence>
<evidence type="ECO:0000256" key="25">
    <source>
        <dbReference type="PIRSR" id="PIRSR607754-3"/>
    </source>
</evidence>
<evidence type="ECO:0000313" key="28">
    <source>
        <dbReference type="EMBL" id="KAK6177963.1"/>
    </source>
</evidence>
<keyword evidence="8" id="KW-0808">Transferase</keyword>
<evidence type="ECO:0000256" key="6">
    <source>
        <dbReference type="ARBA" id="ARBA00014817"/>
    </source>
</evidence>
<evidence type="ECO:0000256" key="19">
    <source>
        <dbReference type="ARBA" id="ARBA00031203"/>
    </source>
</evidence>
<sequence length="466" mass="54719">MRLYPRRILRSVLMVAMFVFVMLNLHILLTSQPDQLGRANNRLYHGYGHYPDDVHVQFRQETQPIDPHSIEIHSTRKLVIPPVEGFSTSSIKDSIHKNIDVNNVTFIMEEVHRLNKLQHIQNLPKFGLKLDSESTVIVVQVHDRVEYLKILLQSLRKVRNIQNVLLIISHDVYSKELNEVVETVDFCPVMQIFFPDSQQIYFNVFPGTDPRDCPRNMKKDMAIKAKCLNALHPDKYGHYREPKYCQAKHHWIWKLNHVFEKIKVLDGYQGMVLLLEEDYYVTEDVLTILQMLQNIQKRDCKDCQMLVIGNYDKVQNYQLNSGKVEKSYWISSKHNMGMVFTRKLWDQIKKCQKEFCYHDDYNWDWTIQHLSMKCIPGRIQCLRLKATRIFHIGECGIHHKGKSCNPGEKIKKTEDLLLKNKNHMFPNILSVVGQSRFKLRDPKANGGWGDVRDQELCLKVFNTTAS</sequence>
<keyword evidence="10 24" id="KW-0479">Metal-binding</keyword>
<feature type="binding site" evidence="23">
    <location>
        <begin position="246"/>
        <end position="250"/>
    </location>
    <ligand>
        <name>substrate</name>
    </ligand>
</feature>
<feature type="disulfide bond" evidence="25">
    <location>
        <begin position="395"/>
        <end position="404"/>
    </location>
</feature>
<evidence type="ECO:0000256" key="21">
    <source>
        <dbReference type="ARBA" id="ARBA00032915"/>
    </source>
</evidence>
<evidence type="ECO:0000256" key="4">
    <source>
        <dbReference type="ARBA" id="ARBA00011011"/>
    </source>
</evidence>
<evidence type="ECO:0000256" key="11">
    <source>
        <dbReference type="ARBA" id="ARBA00022968"/>
    </source>
</evidence>
<keyword evidence="16 26" id="KW-0325">Glycoprotein</keyword>
<comment type="subcellular location">
    <subcellularLocation>
        <location evidence="2">Golgi apparatus membrane</location>
        <topology evidence="2">Single-pass type II membrane protein</topology>
    </subcellularLocation>
</comment>
<dbReference type="InterPro" id="IPR029044">
    <property type="entry name" value="Nucleotide-diphossugar_trans"/>
</dbReference>
<feature type="binding site" evidence="24">
    <location>
        <position position="391"/>
    </location>
    <ligand>
        <name>Mn(2+)</name>
        <dbReference type="ChEBI" id="CHEBI:29035"/>
    </ligand>
</feature>
<protein>
    <recommendedName>
        <fullName evidence="6">Alpha-1,6-mannosyl-glycoprotein 2-beta-N-acetylglucosaminyltransferase</fullName>
        <ecNumber evidence="5">2.4.1.143</ecNumber>
    </recommendedName>
    <alternativeName>
        <fullName evidence="21">Beta-1,2-N-acetylglucosaminyltransferase II</fullName>
    </alternativeName>
    <alternativeName>
        <fullName evidence="20">GlcNAc-T II</fullName>
    </alternativeName>
    <alternativeName>
        <fullName evidence="19">Mannoside acetylglucosaminyltransferase 2</fullName>
    </alternativeName>
    <alternativeName>
        <fullName evidence="18">N-glycosyl-oligosaccharide-glycoprotein N-acetylglucosaminyltransferase II</fullName>
    </alternativeName>
</protein>
<dbReference type="Proteomes" id="UP001347796">
    <property type="component" value="Unassembled WGS sequence"/>
</dbReference>
<feature type="disulfide bond" evidence="25">
    <location>
        <begin position="213"/>
        <end position="227"/>
    </location>
</feature>
<dbReference type="Pfam" id="PF05060">
    <property type="entry name" value="MGAT2"/>
    <property type="match status" value="1"/>
</dbReference>
<keyword evidence="13" id="KW-0333">Golgi apparatus</keyword>
<dbReference type="Gene3D" id="3.90.550.10">
    <property type="entry name" value="Spore Coat Polysaccharide Biosynthesis Protein SpsA, Chain A"/>
    <property type="match status" value="1"/>
</dbReference>
<feature type="transmembrane region" description="Helical" evidence="27">
    <location>
        <begin position="12"/>
        <end position="29"/>
    </location>
</feature>
<gene>
    <name evidence="28" type="ORF">SNE40_012817</name>
</gene>
<dbReference type="AlphaFoldDB" id="A0AAN8JL09"/>
<proteinExistence type="inferred from homology"/>
<evidence type="ECO:0000256" key="15">
    <source>
        <dbReference type="ARBA" id="ARBA00023157"/>
    </source>
</evidence>
<dbReference type="GO" id="GO:0006487">
    <property type="term" value="P:protein N-linked glycosylation"/>
    <property type="evidence" value="ECO:0007669"/>
    <property type="project" value="TreeGrafter"/>
</dbReference>
<evidence type="ECO:0000256" key="17">
    <source>
        <dbReference type="ARBA" id="ARBA00023211"/>
    </source>
</evidence>
<keyword evidence="11" id="KW-0735">Signal-anchor</keyword>
<dbReference type="InterPro" id="IPR007754">
    <property type="entry name" value="GlcNAc_II"/>
</dbReference>
<reference evidence="28 29" key="1">
    <citation type="submission" date="2024-01" db="EMBL/GenBank/DDBJ databases">
        <title>The genome of the rayed Mediterranean limpet Patella caerulea (Linnaeus, 1758).</title>
        <authorList>
            <person name="Anh-Thu Weber A."/>
            <person name="Halstead-Nussloch G."/>
        </authorList>
    </citation>
    <scope>NUCLEOTIDE SEQUENCE [LARGE SCALE GENOMIC DNA]</scope>
    <source>
        <strain evidence="28">AATW-2023a</strain>
        <tissue evidence="28">Whole specimen</tissue>
    </source>
</reference>
<evidence type="ECO:0000256" key="7">
    <source>
        <dbReference type="ARBA" id="ARBA00022676"/>
    </source>
</evidence>
<keyword evidence="7" id="KW-0328">Glycosyltransferase</keyword>
<dbReference type="EMBL" id="JAZGQO010000009">
    <property type="protein sequence ID" value="KAK6177963.1"/>
    <property type="molecule type" value="Genomic_DNA"/>
</dbReference>
<evidence type="ECO:0000256" key="27">
    <source>
        <dbReference type="SAM" id="Phobius"/>
    </source>
</evidence>
<evidence type="ECO:0000256" key="13">
    <source>
        <dbReference type="ARBA" id="ARBA00023034"/>
    </source>
</evidence>
<evidence type="ECO:0000256" key="26">
    <source>
        <dbReference type="PIRSR" id="PIRSR607754-4"/>
    </source>
</evidence>
<organism evidence="28 29">
    <name type="scientific">Patella caerulea</name>
    <name type="common">Rayed Mediterranean limpet</name>
    <dbReference type="NCBI Taxonomy" id="87958"/>
    <lineage>
        <taxon>Eukaryota</taxon>
        <taxon>Metazoa</taxon>
        <taxon>Spiralia</taxon>
        <taxon>Lophotrochozoa</taxon>
        <taxon>Mollusca</taxon>
        <taxon>Gastropoda</taxon>
        <taxon>Patellogastropoda</taxon>
        <taxon>Patelloidea</taxon>
        <taxon>Patellidae</taxon>
        <taxon>Patella</taxon>
    </lineage>
</organism>
<dbReference type="PANTHER" id="PTHR12871:SF0">
    <property type="entry name" value="ALPHA-1,6-MANNOSYL-GLYCOPROTEIN 2-BETA-N-ACETYLGLUCOSAMINYLTRANSFERASE"/>
    <property type="match status" value="1"/>
</dbReference>
<comment type="catalytic activity">
    <reaction evidence="22">
        <text>an N(4)-{beta-D-GlcNAc-(1-&gt;2)-alpha-D-Man-(1-&gt;3)-[alpha-D-Man-(1-&gt;6)]-beta-D-Man-(1-&gt;4)-beta-D-GlcNAc-(1-&gt;4)-beta-D-GlcNAc}-L-asparaginyl-[protein] + UDP-N-acetyl-alpha-D-glucosamine = N(4)-{beta-D-GlcNAc-(1-&gt;2)-alpha-D-Man-(1-&gt;3)-[beta-D-GlcNAc-(1-&gt;2)-alpha-D-Man-(1-&gt;6)]-beta-D-Man-(1-&gt;4)-beta-D-GlcNAc-(1-&gt;4)-beta-D-GlcNAc}-L-asparaginyl-[protein] + UDP + H(+)</text>
        <dbReference type="Rhea" id="RHEA:12941"/>
        <dbReference type="Rhea" id="RHEA-COMP:13526"/>
        <dbReference type="Rhea" id="RHEA-COMP:14369"/>
        <dbReference type="ChEBI" id="CHEBI:15378"/>
        <dbReference type="ChEBI" id="CHEBI:57705"/>
        <dbReference type="ChEBI" id="CHEBI:58223"/>
        <dbReference type="ChEBI" id="CHEBI:60615"/>
        <dbReference type="ChEBI" id="CHEBI:60651"/>
        <dbReference type="EC" id="2.4.1.143"/>
    </reaction>
</comment>
<dbReference type="GO" id="GO:0009312">
    <property type="term" value="P:oligosaccharide biosynthetic process"/>
    <property type="evidence" value="ECO:0007669"/>
    <property type="project" value="InterPro"/>
</dbReference>
<evidence type="ECO:0000256" key="2">
    <source>
        <dbReference type="ARBA" id="ARBA00004323"/>
    </source>
</evidence>
<keyword evidence="17 24" id="KW-0464">Manganese</keyword>
<evidence type="ECO:0000256" key="18">
    <source>
        <dbReference type="ARBA" id="ARBA00029663"/>
    </source>
</evidence>
<evidence type="ECO:0000256" key="5">
    <source>
        <dbReference type="ARBA" id="ARBA00012613"/>
    </source>
</evidence>
<feature type="disulfide bond" evidence="25">
    <location>
        <begin position="356"/>
        <end position="457"/>
    </location>
</feature>
<feature type="binding site" evidence="23">
    <location>
        <begin position="140"/>
        <end position="144"/>
    </location>
    <ligand>
        <name>substrate</name>
    </ligand>
</feature>
<dbReference type="GO" id="GO:0000139">
    <property type="term" value="C:Golgi membrane"/>
    <property type="evidence" value="ECO:0007669"/>
    <property type="project" value="UniProtKB-SubCell"/>
</dbReference>
<evidence type="ECO:0000256" key="22">
    <source>
        <dbReference type="ARBA" id="ARBA00093257"/>
    </source>
</evidence>
<keyword evidence="29" id="KW-1185">Reference proteome</keyword>
<feature type="glycosylation site" description="N-linked (GlcNAc...) asparagine" evidence="26">
    <location>
        <position position="103"/>
    </location>
</feature>
<dbReference type="PANTHER" id="PTHR12871">
    <property type="entry name" value="BETA-1,2-N-ACETYLGLUCOSAMINYLTRANSFERASE II"/>
    <property type="match status" value="1"/>
</dbReference>
<feature type="disulfide bond" evidence="25">
    <location>
        <begin position="300"/>
        <end position="303"/>
    </location>
</feature>
<comment type="similarity">
    <text evidence="4">Belongs to the glycosyltransferase 16 (GT16) protein family.</text>
</comment>
<evidence type="ECO:0000256" key="10">
    <source>
        <dbReference type="ARBA" id="ARBA00022723"/>
    </source>
</evidence>
<comment type="caution">
    <text evidence="28">The sequence shown here is derived from an EMBL/GenBank/DDBJ whole genome shotgun (WGS) entry which is preliminary data.</text>
</comment>
<evidence type="ECO:0000256" key="3">
    <source>
        <dbReference type="ARBA" id="ARBA00004922"/>
    </source>
</evidence>
<keyword evidence="9 27" id="KW-0812">Transmembrane</keyword>
<feature type="binding site" evidence="23">
    <location>
        <position position="171"/>
    </location>
    <ligand>
        <name>substrate</name>
    </ligand>
</feature>
<keyword evidence="15 25" id="KW-1015">Disulfide bond</keyword>
<accession>A0AAN8JL09</accession>
<keyword evidence="14 27" id="KW-0472">Membrane</keyword>